<dbReference type="SUPFAM" id="SSF56784">
    <property type="entry name" value="HAD-like"/>
    <property type="match status" value="1"/>
</dbReference>
<evidence type="ECO:0008006" key="2">
    <source>
        <dbReference type="Google" id="ProtNLM"/>
    </source>
</evidence>
<gene>
    <name evidence="1" type="ORF">S03H2_38178</name>
</gene>
<sequence>MKLIIDIDGVIAVETPGKYSQGDFENAEIVEGAAQSLKELYKEHEIILNSARHTQDFILTRKWLIDHSIPYHGLYLGKIRGDKYIDDNAIKFTSWEKMMEELDNETKK</sequence>
<name>X1I9H9_9ZZZZ</name>
<dbReference type="EMBL" id="BARU01023534">
    <property type="protein sequence ID" value="GAH54238.1"/>
    <property type="molecule type" value="Genomic_DNA"/>
</dbReference>
<proteinExistence type="predicted"/>
<organism evidence="1">
    <name type="scientific">marine sediment metagenome</name>
    <dbReference type="NCBI Taxonomy" id="412755"/>
    <lineage>
        <taxon>unclassified sequences</taxon>
        <taxon>metagenomes</taxon>
        <taxon>ecological metagenomes</taxon>
    </lineage>
</organism>
<reference evidence="1" key="1">
    <citation type="journal article" date="2014" name="Front. Microbiol.">
        <title>High frequency of phylogenetically diverse reductive dehalogenase-homologous genes in deep subseafloor sedimentary metagenomes.</title>
        <authorList>
            <person name="Kawai M."/>
            <person name="Futagami T."/>
            <person name="Toyoda A."/>
            <person name="Takaki Y."/>
            <person name="Nishi S."/>
            <person name="Hori S."/>
            <person name="Arai W."/>
            <person name="Tsubouchi T."/>
            <person name="Morono Y."/>
            <person name="Uchiyama I."/>
            <person name="Ito T."/>
            <person name="Fujiyama A."/>
            <person name="Inagaki F."/>
            <person name="Takami H."/>
        </authorList>
    </citation>
    <scope>NUCLEOTIDE SEQUENCE</scope>
    <source>
        <strain evidence="1">Expedition CK06-06</strain>
    </source>
</reference>
<accession>X1I9H9</accession>
<dbReference type="InterPro" id="IPR023214">
    <property type="entry name" value="HAD_sf"/>
</dbReference>
<dbReference type="Gene3D" id="3.40.50.1000">
    <property type="entry name" value="HAD superfamily/HAD-like"/>
    <property type="match status" value="1"/>
</dbReference>
<comment type="caution">
    <text evidence="1">The sequence shown here is derived from an EMBL/GenBank/DDBJ whole genome shotgun (WGS) entry which is preliminary data.</text>
</comment>
<dbReference type="AlphaFoldDB" id="X1I9H9"/>
<protein>
    <recommendedName>
        <fullName evidence="2">FCP1 homology domain-containing protein</fullName>
    </recommendedName>
</protein>
<dbReference type="InterPro" id="IPR036412">
    <property type="entry name" value="HAD-like_sf"/>
</dbReference>
<evidence type="ECO:0000313" key="1">
    <source>
        <dbReference type="EMBL" id="GAH54238.1"/>
    </source>
</evidence>